<feature type="transmembrane region" description="Helical" evidence="8">
    <location>
        <begin position="94"/>
        <end position="118"/>
    </location>
</feature>
<evidence type="ECO:0000313" key="10">
    <source>
        <dbReference type="Proteomes" id="UP000322981"/>
    </source>
</evidence>
<dbReference type="InterPro" id="IPR004776">
    <property type="entry name" value="Mem_transp_PIN-like"/>
</dbReference>
<feature type="transmembrane region" description="Helical" evidence="8">
    <location>
        <begin position="198"/>
        <end position="221"/>
    </location>
</feature>
<dbReference type="AlphaFoldDB" id="A0A5M8FHF5"/>
<feature type="transmembrane region" description="Helical" evidence="8">
    <location>
        <begin position="60"/>
        <end position="82"/>
    </location>
</feature>
<proteinExistence type="inferred from homology"/>
<keyword evidence="7 8" id="KW-0472">Membrane</keyword>
<dbReference type="InterPro" id="IPR038770">
    <property type="entry name" value="Na+/solute_symporter_sf"/>
</dbReference>
<feature type="transmembrane region" description="Helical" evidence="8">
    <location>
        <begin position="124"/>
        <end position="147"/>
    </location>
</feature>
<comment type="similarity">
    <text evidence="2">Belongs to the auxin efflux carrier (TC 2.A.69) family.</text>
</comment>
<keyword evidence="5 8" id="KW-0812">Transmembrane</keyword>
<accession>A0A5M8FHF5</accession>
<keyword evidence="4" id="KW-1003">Cell membrane</keyword>
<feature type="transmembrane region" description="Helical" evidence="8">
    <location>
        <begin position="274"/>
        <end position="294"/>
    </location>
</feature>
<evidence type="ECO:0000256" key="7">
    <source>
        <dbReference type="ARBA" id="ARBA00023136"/>
    </source>
</evidence>
<feature type="transmembrane region" description="Helical" evidence="8">
    <location>
        <begin position="168"/>
        <end position="186"/>
    </location>
</feature>
<feature type="transmembrane region" description="Helical" evidence="8">
    <location>
        <begin position="6"/>
        <end position="23"/>
    </location>
</feature>
<reference evidence="9 10" key="1">
    <citation type="submission" date="2019-09" db="EMBL/GenBank/DDBJ databases">
        <title>Whole-genome sequence of the purple sulfur bacterium Thiohalocapsa marina DSM 19078.</title>
        <authorList>
            <person name="Kyndt J.A."/>
            <person name="Meyer T.E."/>
        </authorList>
    </citation>
    <scope>NUCLEOTIDE SEQUENCE [LARGE SCALE GENOMIC DNA]</scope>
    <source>
        <strain evidence="9 10">DSM 19078</strain>
    </source>
</reference>
<keyword evidence="3" id="KW-0813">Transport</keyword>
<sequence>MQTQVVSSIVLLVALILLVTGLRRIGLIEVRHGQLFGALVTRVTLPALIFGSLAKSAPCWGFELLALVILLAELVCLAVAWLGGRLLRLSAPALGAVLLAAAFGSSSMLGYALIGAVYGNNREAIAEAVVISELGVGPALFTLGTMIALYHGRAEGSVHSRLLEALKFFRSPIFVAVVLGLSWSLLRLPTSGPLMGLLFQGVGVLGSANTFLVTLTVGALLHFEGIRSVFGLTVLVATIKLLLQPGVAWLAAIGLGATGIGAIELGLADAQAQILILEAAMPSALLAVVLANTYGCDGHLASKLVLATTVASIVTLPLMVQLLR</sequence>
<evidence type="ECO:0000256" key="1">
    <source>
        <dbReference type="ARBA" id="ARBA00004651"/>
    </source>
</evidence>
<gene>
    <name evidence="9" type="ORF">F2Q65_14455</name>
</gene>
<dbReference type="PANTHER" id="PTHR36838:SF3">
    <property type="entry name" value="TRANSPORTER AUXIN EFFLUX CARRIER EC FAMILY"/>
    <property type="match status" value="1"/>
</dbReference>
<dbReference type="GO" id="GO:0005886">
    <property type="term" value="C:plasma membrane"/>
    <property type="evidence" value="ECO:0007669"/>
    <property type="project" value="UniProtKB-SubCell"/>
</dbReference>
<protein>
    <recommendedName>
        <fullName evidence="11">AEC family transporter</fullName>
    </recommendedName>
</protein>
<dbReference type="EMBL" id="VWXX01000027">
    <property type="protein sequence ID" value="KAA6183854.1"/>
    <property type="molecule type" value="Genomic_DNA"/>
</dbReference>
<dbReference type="Proteomes" id="UP000322981">
    <property type="component" value="Unassembled WGS sequence"/>
</dbReference>
<comment type="caution">
    <text evidence="9">The sequence shown here is derived from an EMBL/GenBank/DDBJ whole genome shotgun (WGS) entry which is preliminary data.</text>
</comment>
<evidence type="ECO:0000256" key="8">
    <source>
        <dbReference type="SAM" id="Phobius"/>
    </source>
</evidence>
<feature type="transmembrane region" description="Helical" evidence="8">
    <location>
        <begin position="35"/>
        <end position="54"/>
    </location>
</feature>
<evidence type="ECO:0000256" key="4">
    <source>
        <dbReference type="ARBA" id="ARBA00022475"/>
    </source>
</evidence>
<feature type="transmembrane region" description="Helical" evidence="8">
    <location>
        <begin position="300"/>
        <end position="320"/>
    </location>
</feature>
<comment type="subcellular location">
    <subcellularLocation>
        <location evidence="1">Cell membrane</location>
        <topology evidence="1">Multi-pass membrane protein</topology>
    </subcellularLocation>
</comment>
<organism evidence="9 10">
    <name type="scientific">Thiohalocapsa marina</name>
    <dbReference type="NCBI Taxonomy" id="424902"/>
    <lineage>
        <taxon>Bacteria</taxon>
        <taxon>Pseudomonadati</taxon>
        <taxon>Pseudomonadota</taxon>
        <taxon>Gammaproteobacteria</taxon>
        <taxon>Chromatiales</taxon>
        <taxon>Chromatiaceae</taxon>
        <taxon>Thiohalocapsa</taxon>
    </lineage>
</organism>
<dbReference type="GO" id="GO:0055085">
    <property type="term" value="P:transmembrane transport"/>
    <property type="evidence" value="ECO:0007669"/>
    <property type="project" value="InterPro"/>
</dbReference>
<keyword evidence="10" id="KW-1185">Reference proteome</keyword>
<dbReference type="PANTHER" id="PTHR36838">
    <property type="entry name" value="AUXIN EFFLUX CARRIER FAMILY PROTEIN"/>
    <property type="match status" value="1"/>
</dbReference>
<dbReference type="Gene3D" id="1.20.1530.20">
    <property type="match status" value="1"/>
</dbReference>
<evidence type="ECO:0000313" key="9">
    <source>
        <dbReference type="EMBL" id="KAA6183854.1"/>
    </source>
</evidence>
<evidence type="ECO:0000256" key="5">
    <source>
        <dbReference type="ARBA" id="ARBA00022692"/>
    </source>
</evidence>
<keyword evidence="6 8" id="KW-1133">Transmembrane helix</keyword>
<dbReference type="OrthoDB" id="5291198at2"/>
<evidence type="ECO:0008006" key="11">
    <source>
        <dbReference type="Google" id="ProtNLM"/>
    </source>
</evidence>
<evidence type="ECO:0000256" key="2">
    <source>
        <dbReference type="ARBA" id="ARBA00010145"/>
    </source>
</evidence>
<evidence type="ECO:0000256" key="6">
    <source>
        <dbReference type="ARBA" id="ARBA00022989"/>
    </source>
</evidence>
<dbReference type="Pfam" id="PF03547">
    <property type="entry name" value="Mem_trans"/>
    <property type="match status" value="1"/>
</dbReference>
<dbReference type="RefSeq" id="WP_150094114.1">
    <property type="nucleotide sequence ID" value="NZ_JBFUOH010000002.1"/>
</dbReference>
<evidence type="ECO:0000256" key="3">
    <source>
        <dbReference type="ARBA" id="ARBA00022448"/>
    </source>
</evidence>
<name>A0A5M8FHF5_9GAMM</name>
<feature type="transmembrane region" description="Helical" evidence="8">
    <location>
        <begin position="249"/>
        <end position="267"/>
    </location>
</feature>